<keyword evidence="1" id="KW-0812">Transmembrane</keyword>
<dbReference type="Proteomes" id="UP000501802">
    <property type="component" value="Chromosome"/>
</dbReference>
<dbReference type="RefSeq" id="WP_167207947.1">
    <property type="nucleotide sequence ID" value="NZ_CP050063.1"/>
</dbReference>
<dbReference type="KEGG" id="spib:G8759_11195"/>
<keyword evidence="1" id="KW-0472">Membrane</keyword>
<organism evidence="2 3">
    <name type="scientific">Spirosoma aureum</name>
    <dbReference type="NCBI Taxonomy" id="2692134"/>
    <lineage>
        <taxon>Bacteria</taxon>
        <taxon>Pseudomonadati</taxon>
        <taxon>Bacteroidota</taxon>
        <taxon>Cytophagia</taxon>
        <taxon>Cytophagales</taxon>
        <taxon>Cytophagaceae</taxon>
        <taxon>Spirosoma</taxon>
    </lineage>
</organism>
<gene>
    <name evidence="2" type="ORF">G8759_11195</name>
</gene>
<accession>A0A6G9AL64</accession>
<protein>
    <submittedName>
        <fullName evidence="2">Osmoprotectant transporter permease</fullName>
    </submittedName>
</protein>
<feature type="transmembrane region" description="Helical" evidence="1">
    <location>
        <begin position="63"/>
        <end position="87"/>
    </location>
</feature>
<sequence length="94" mass="10612">MYLFWILWSIDAIISLVFVYFFFVGLADGTISSYNAGTWVLILSGLASLLIGSYWLQVQDYGVLAKIILLLPAVPCLLYGLFLLLMLNSKARWN</sequence>
<feature type="transmembrane region" description="Helical" evidence="1">
    <location>
        <begin position="6"/>
        <end position="27"/>
    </location>
</feature>
<keyword evidence="3" id="KW-1185">Reference proteome</keyword>
<dbReference type="AlphaFoldDB" id="A0A6G9AL64"/>
<feature type="transmembrane region" description="Helical" evidence="1">
    <location>
        <begin position="39"/>
        <end position="57"/>
    </location>
</feature>
<name>A0A6G9AL64_9BACT</name>
<reference evidence="2 3" key="1">
    <citation type="submission" date="2020-03" db="EMBL/GenBank/DDBJ databases">
        <authorList>
            <person name="Kim M.K."/>
        </authorList>
    </citation>
    <scope>NUCLEOTIDE SEQUENCE [LARGE SCALE GENOMIC DNA]</scope>
    <source>
        <strain evidence="2 3">BT328</strain>
    </source>
</reference>
<evidence type="ECO:0000256" key="1">
    <source>
        <dbReference type="SAM" id="Phobius"/>
    </source>
</evidence>
<evidence type="ECO:0000313" key="3">
    <source>
        <dbReference type="Proteomes" id="UP000501802"/>
    </source>
</evidence>
<evidence type="ECO:0000313" key="2">
    <source>
        <dbReference type="EMBL" id="QIP13150.1"/>
    </source>
</evidence>
<dbReference type="EMBL" id="CP050063">
    <property type="protein sequence ID" value="QIP13150.1"/>
    <property type="molecule type" value="Genomic_DNA"/>
</dbReference>
<proteinExistence type="predicted"/>
<keyword evidence="1" id="KW-1133">Transmembrane helix</keyword>